<dbReference type="Proteomes" id="UP000217954">
    <property type="component" value="Chromosome"/>
</dbReference>
<dbReference type="AlphaFoldDB" id="A0A1Z4EY04"/>
<feature type="domain" description="AB hydrolase-1" evidence="1">
    <location>
        <begin position="36"/>
        <end position="261"/>
    </location>
</feature>
<dbReference type="GO" id="GO:0003824">
    <property type="term" value="F:catalytic activity"/>
    <property type="evidence" value="ECO:0007669"/>
    <property type="project" value="UniProtKB-ARBA"/>
</dbReference>
<evidence type="ECO:0000313" key="2">
    <source>
        <dbReference type="EMBL" id="BAX97821.1"/>
    </source>
</evidence>
<keyword evidence="3" id="KW-1185">Reference proteome</keyword>
<dbReference type="Gene3D" id="3.40.50.1820">
    <property type="entry name" value="alpha/beta hydrolase"/>
    <property type="match status" value="1"/>
</dbReference>
<evidence type="ECO:0000313" key="3">
    <source>
        <dbReference type="Proteomes" id="UP000217954"/>
    </source>
</evidence>
<reference evidence="3" key="1">
    <citation type="journal article" date="2017" name="Genome Announc.">
        <title>Complete Genome Sequence of Mycobacterium stephanolepidis.</title>
        <authorList>
            <person name="Fukano H."/>
            <person name="Yoshida M."/>
            <person name="Katayama Y."/>
            <person name="Omatsu T."/>
            <person name="Mizutani T."/>
            <person name="Kurata O."/>
            <person name="Wada S."/>
            <person name="Hoshino Y."/>
        </authorList>
    </citation>
    <scope>NUCLEOTIDE SEQUENCE [LARGE SCALE GENOMIC DNA]</scope>
    <source>
        <strain evidence="3">NJB0901</strain>
    </source>
</reference>
<dbReference type="PANTHER" id="PTHR43194">
    <property type="entry name" value="HYDROLASE ALPHA/BETA FOLD FAMILY"/>
    <property type="match status" value="1"/>
</dbReference>
<gene>
    <name evidence="2" type="ORF">MSTE_02511</name>
</gene>
<name>A0A1Z4EY04_9MYCO</name>
<dbReference type="EMBL" id="AP018165">
    <property type="protein sequence ID" value="BAX97821.1"/>
    <property type="molecule type" value="Genomic_DNA"/>
</dbReference>
<organism evidence="2 3">
    <name type="scientific">[Mycobacterium] stephanolepidis</name>
    <dbReference type="NCBI Taxonomy" id="1520670"/>
    <lineage>
        <taxon>Bacteria</taxon>
        <taxon>Bacillati</taxon>
        <taxon>Actinomycetota</taxon>
        <taxon>Actinomycetes</taxon>
        <taxon>Mycobacteriales</taxon>
        <taxon>Mycobacteriaceae</taxon>
        <taxon>Mycobacteroides</taxon>
    </lineage>
</organism>
<dbReference type="Pfam" id="PF00561">
    <property type="entry name" value="Abhydrolase_1"/>
    <property type="match status" value="1"/>
</dbReference>
<sequence>MLTSTDRSVNKRMCDMPVVQTRVGPIAYDDHGSGAVVVLLHATLHDRHDFGTIAPKLASRHRVIAIDWPAHGESPDLAPSLAPGAALFADVLQDLVEALDLPPAVFVGNSVGGFCAARLAITHPHRVAGLVLVNGSGFLSSAVTRTYCRVLGTPAVMRPLLPRLARSYMRAASANDRAILDRVLARADTDEGVKTVTAVWRSFAAPEHNLLARADRITAPTLIVWGSKDTAIPLRYGRATHRAIPGSRLELLPTGHLPFSSDPAGFLTIVDPFLAAVLSTRSPK</sequence>
<evidence type="ECO:0000259" key="1">
    <source>
        <dbReference type="Pfam" id="PF00561"/>
    </source>
</evidence>
<dbReference type="InterPro" id="IPR029058">
    <property type="entry name" value="AB_hydrolase_fold"/>
</dbReference>
<accession>A0A1Z4EY04</accession>
<proteinExistence type="predicted"/>
<dbReference type="InterPro" id="IPR000073">
    <property type="entry name" value="AB_hydrolase_1"/>
</dbReference>
<reference evidence="2 3" key="2">
    <citation type="journal article" date="2017" name="Int. J. Syst. Evol. Microbiol.">
        <title>Mycobacterium stephanolepidis sp. nov., a rapidly growing species related to Mycobacterium chelonae, isolated from marine teleost fish, Stephanolepis cirrhifer.</title>
        <authorList>
            <person name="Fukano H."/>
            <person name="Wada S."/>
            <person name="Kurata O."/>
            <person name="Katayama K."/>
            <person name="Fujiwara N."/>
            <person name="Hoshino Y."/>
        </authorList>
    </citation>
    <scope>NUCLEOTIDE SEQUENCE [LARGE SCALE GENOMIC DNA]</scope>
    <source>
        <strain evidence="2 3">NJB0901</strain>
    </source>
</reference>
<dbReference type="KEGG" id="mste:MSTE_02511"/>
<protein>
    <recommendedName>
        <fullName evidence="1">AB hydrolase-1 domain-containing protein</fullName>
    </recommendedName>
</protein>
<dbReference type="PRINTS" id="PR00111">
    <property type="entry name" value="ABHYDROLASE"/>
</dbReference>
<dbReference type="InterPro" id="IPR050228">
    <property type="entry name" value="Carboxylesterase_BioH"/>
</dbReference>
<dbReference type="PANTHER" id="PTHR43194:SF2">
    <property type="entry name" value="PEROXISOMAL MEMBRANE PROTEIN LPX1"/>
    <property type="match status" value="1"/>
</dbReference>
<dbReference type="SUPFAM" id="SSF53474">
    <property type="entry name" value="alpha/beta-Hydrolases"/>
    <property type="match status" value="1"/>
</dbReference>